<comment type="caution">
    <text evidence="1">The sequence shown here is derived from an EMBL/GenBank/DDBJ whole genome shotgun (WGS) entry which is preliminary data.</text>
</comment>
<name>A0ACC2WEQ1_9TREE</name>
<dbReference type="EMBL" id="JASBWR010000015">
    <property type="protein sequence ID" value="KAJ9109896.1"/>
    <property type="molecule type" value="Genomic_DNA"/>
</dbReference>
<evidence type="ECO:0000313" key="2">
    <source>
        <dbReference type="Proteomes" id="UP001241377"/>
    </source>
</evidence>
<keyword evidence="2" id="KW-1185">Reference proteome</keyword>
<organism evidence="1 2">
    <name type="scientific">Naganishia cerealis</name>
    <dbReference type="NCBI Taxonomy" id="610337"/>
    <lineage>
        <taxon>Eukaryota</taxon>
        <taxon>Fungi</taxon>
        <taxon>Dikarya</taxon>
        <taxon>Basidiomycota</taxon>
        <taxon>Agaricomycotina</taxon>
        <taxon>Tremellomycetes</taxon>
        <taxon>Filobasidiales</taxon>
        <taxon>Filobasidiaceae</taxon>
        <taxon>Naganishia</taxon>
    </lineage>
</organism>
<evidence type="ECO:0000313" key="1">
    <source>
        <dbReference type="EMBL" id="KAJ9109896.1"/>
    </source>
</evidence>
<gene>
    <name evidence="1" type="ORF">QFC19_001876</name>
</gene>
<sequence length="351" mass="39241">MLDICSISDEAIHHVAAQCAAGDLASPGPEADLVVDLAGTSNATINPRKHDDVLAQSCAAVLKAHNKHFNTDLTPDDFESYYPHRNRGWGSVEGENLAQMLLNVHYERLIHLNLTETNDKLHWLHKELNVLQWAKPVMSVREALLKLKAIGHPLHIVTARSQDEKPFVIEWLKRHDLFDLWEGMHFIGAFQFVTDIRNSNANANANTNAKGSLSKESEAAEGDNPAAMEQRLKDAFLKSADKNSKVAVSGKSINAALLIDDHVLNVDKAARAGVECLLFGDKYRWNQRRWGMETPEDVMPFEERKQAGLPLPPLNFELSPGVERAADWSAVVEWVVRWDNEAMLTDTVVLH</sequence>
<dbReference type="Proteomes" id="UP001241377">
    <property type="component" value="Unassembled WGS sequence"/>
</dbReference>
<proteinExistence type="predicted"/>
<accession>A0ACC2WEQ1</accession>
<reference evidence="1" key="1">
    <citation type="submission" date="2023-04" db="EMBL/GenBank/DDBJ databases">
        <title>Draft Genome sequencing of Naganishia species isolated from polar environments using Oxford Nanopore Technology.</title>
        <authorList>
            <person name="Leo P."/>
            <person name="Venkateswaran K."/>
        </authorList>
    </citation>
    <scope>NUCLEOTIDE SEQUENCE</scope>
    <source>
        <strain evidence="1">MNA-CCFEE 5261</strain>
    </source>
</reference>
<protein>
    <submittedName>
        <fullName evidence="1">Uncharacterized protein</fullName>
    </submittedName>
</protein>